<comment type="similarity">
    <text evidence="1">Belongs to the 4-oxalocrotonate tautomerase family.</text>
</comment>
<dbReference type="HOGENOM" id="CLU_148073_1_1_4"/>
<dbReference type="InterPro" id="IPR014347">
    <property type="entry name" value="Tautomerase/MIF_sf"/>
</dbReference>
<evidence type="ECO:0000256" key="2">
    <source>
        <dbReference type="ARBA" id="ARBA00023235"/>
    </source>
</evidence>
<dbReference type="OrthoDB" id="8527422at2"/>
<dbReference type="STRING" id="666681.M301_0709"/>
<name>D7DNS6_METV0</name>
<dbReference type="AlphaFoldDB" id="D7DNS6"/>
<dbReference type="Gene3D" id="3.30.429.10">
    <property type="entry name" value="Macrophage Migration Inhibitory Factor"/>
    <property type="match status" value="1"/>
</dbReference>
<dbReference type="SUPFAM" id="SSF55331">
    <property type="entry name" value="Tautomerase/MIF"/>
    <property type="match status" value="1"/>
</dbReference>
<keyword evidence="5" id="KW-1185">Reference proteome</keyword>
<dbReference type="InterPro" id="IPR004370">
    <property type="entry name" value="4-OT-like_dom"/>
</dbReference>
<accession>D7DNS6</accession>
<reference evidence="5" key="1">
    <citation type="submission" date="2010-05" db="EMBL/GenBank/DDBJ databases">
        <title>Complete sequence of Methylotenera sp. 301.</title>
        <authorList>
            <person name="Lucas S."/>
            <person name="Copeland A."/>
            <person name="Lapidus A."/>
            <person name="Cheng J.-F."/>
            <person name="Bruce D."/>
            <person name="Goodwin L."/>
            <person name="Pitluck S."/>
            <person name="Clum A."/>
            <person name="Land M."/>
            <person name="Hauser L."/>
            <person name="Kyrpides N."/>
            <person name="Ivanova N."/>
            <person name="Chistoservova L."/>
            <person name="Kalyuzhnaya M."/>
            <person name="Woyke T."/>
        </authorList>
    </citation>
    <scope>NUCLEOTIDE SEQUENCE [LARGE SCALE GENOMIC DNA]</scope>
    <source>
        <strain evidence="5">301</strain>
    </source>
</reference>
<evidence type="ECO:0000259" key="3">
    <source>
        <dbReference type="Pfam" id="PF01361"/>
    </source>
</evidence>
<evidence type="ECO:0000256" key="1">
    <source>
        <dbReference type="ARBA" id="ARBA00006723"/>
    </source>
</evidence>
<dbReference type="RefSeq" id="WP_013147409.1">
    <property type="nucleotide sequence ID" value="NC_014207.1"/>
</dbReference>
<dbReference type="EMBL" id="CP002056">
    <property type="protein sequence ID" value="ADI29093.1"/>
    <property type="molecule type" value="Genomic_DNA"/>
</dbReference>
<keyword evidence="2" id="KW-0413">Isomerase</keyword>
<dbReference type="PANTHER" id="PTHR35530:SF1">
    <property type="entry name" value="2-HYDROXYMUCONATE TAUTOMERASE"/>
    <property type="match status" value="1"/>
</dbReference>
<protein>
    <submittedName>
        <fullName evidence="4">4-oxalocrotonate tautomerase</fullName>
    </submittedName>
</protein>
<dbReference type="GO" id="GO:0016853">
    <property type="term" value="F:isomerase activity"/>
    <property type="evidence" value="ECO:0007669"/>
    <property type="project" value="UniProtKB-KW"/>
</dbReference>
<sequence length="60" mass="6880">MPYVNIKLAGSVTKEQKAQIAKEFTETLERVAHKPKSYTYITFEEVAYEDWAIGGKLLDE</sequence>
<evidence type="ECO:0000313" key="4">
    <source>
        <dbReference type="EMBL" id="ADI29093.1"/>
    </source>
</evidence>
<gene>
    <name evidence="4" type="ordered locus">M301_0709</name>
</gene>
<proteinExistence type="inferred from homology"/>
<feature type="domain" description="4-oxalocrotonate tautomerase-like" evidence="3">
    <location>
        <begin position="2"/>
        <end position="58"/>
    </location>
</feature>
<evidence type="ECO:0000313" key="5">
    <source>
        <dbReference type="Proteomes" id="UP000000383"/>
    </source>
</evidence>
<organism evidence="4 5">
    <name type="scientific">Methylotenera versatilis (strain 301)</name>
    <dbReference type="NCBI Taxonomy" id="666681"/>
    <lineage>
        <taxon>Bacteria</taxon>
        <taxon>Pseudomonadati</taxon>
        <taxon>Pseudomonadota</taxon>
        <taxon>Betaproteobacteria</taxon>
        <taxon>Nitrosomonadales</taxon>
        <taxon>Methylophilaceae</taxon>
        <taxon>Methylotenera</taxon>
    </lineage>
</organism>
<reference evidence="4 5" key="2">
    <citation type="journal article" date="2011" name="J. Bacteriol.">
        <title>Genomes of three methylotrophs from a single niche uncover genetic and metabolic divergence of Methylophilaceae.</title>
        <authorList>
            <person name="Lapidus A."/>
            <person name="Clum A."/>
            <person name="Labutti K."/>
            <person name="Kaluzhnaya M.G."/>
            <person name="Lim S."/>
            <person name="Beck D.A."/>
            <person name="Glavina Del Rio T."/>
            <person name="Nolan M."/>
            <person name="Mavromatis K."/>
            <person name="Huntemann M."/>
            <person name="Lucas S."/>
            <person name="Lidstrom M.E."/>
            <person name="Ivanova N."/>
            <person name="Chistoserdova L."/>
        </authorList>
    </citation>
    <scope>NUCLEOTIDE SEQUENCE [LARGE SCALE GENOMIC DNA]</scope>
    <source>
        <strain evidence="4 5">301</strain>
    </source>
</reference>
<dbReference type="PANTHER" id="PTHR35530">
    <property type="entry name" value="TAUTOMERASE-RELATED"/>
    <property type="match status" value="1"/>
</dbReference>
<dbReference type="Proteomes" id="UP000000383">
    <property type="component" value="Chromosome"/>
</dbReference>
<dbReference type="KEGG" id="meh:M301_0709"/>
<dbReference type="eggNOG" id="COG1942">
    <property type="taxonomic scope" value="Bacteria"/>
</dbReference>
<dbReference type="Pfam" id="PF01361">
    <property type="entry name" value="Tautomerase"/>
    <property type="match status" value="1"/>
</dbReference>